<organism evidence="1 2">
    <name type="scientific">Diversispora epigaea</name>
    <dbReference type="NCBI Taxonomy" id="1348612"/>
    <lineage>
        <taxon>Eukaryota</taxon>
        <taxon>Fungi</taxon>
        <taxon>Fungi incertae sedis</taxon>
        <taxon>Mucoromycota</taxon>
        <taxon>Glomeromycotina</taxon>
        <taxon>Glomeromycetes</taxon>
        <taxon>Diversisporales</taxon>
        <taxon>Diversisporaceae</taxon>
        <taxon>Diversispora</taxon>
    </lineage>
</organism>
<dbReference type="Gene3D" id="2.120.10.80">
    <property type="entry name" value="Kelch-type beta propeller"/>
    <property type="match status" value="1"/>
</dbReference>
<accession>A0A397JLM0</accession>
<evidence type="ECO:0000313" key="2">
    <source>
        <dbReference type="Proteomes" id="UP000266861"/>
    </source>
</evidence>
<comment type="caution">
    <text evidence="1">The sequence shown here is derived from an EMBL/GenBank/DDBJ whole genome shotgun (WGS) entry which is preliminary data.</text>
</comment>
<evidence type="ECO:0000313" key="1">
    <source>
        <dbReference type="EMBL" id="RHZ88212.1"/>
    </source>
</evidence>
<proteinExistence type="predicted"/>
<keyword evidence="2" id="KW-1185">Reference proteome</keyword>
<dbReference type="Proteomes" id="UP000266861">
    <property type="component" value="Unassembled WGS sequence"/>
</dbReference>
<dbReference type="SUPFAM" id="SSF50965">
    <property type="entry name" value="Galactose oxidase, central domain"/>
    <property type="match status" value="1"/>
</dbReference>
<dbReference type="InterPro" id="IPR015915">
    <property type="entry name" value="Kelch-typ_b-propeller"/>
</dbReference>
<evidence type="ECO:0008006" key="3">
    <source>
        <dbReference type="Google" id="ProtNLM"/>
    </source>
</evidence>
<dbReference type="EMBL" id="PQFF01000023">
    <property type="protein sequence ID" value="RHZ88212.1"/>
    <property type="molecule type" value="Genomic_DNA"/>
</dbReference>
<dbReference type="AlphaFoldDB" id="A0A397JLM0"/>
<protein>
    <recommendedName>
        <fullName evidence="3">Bulb-type lectin domain-containing protein</fullName>
    </recommendedName>
</protein>
<gene>
    <name evidence="1" type="ORF">Glove_25g22</name>
</gene>
<dbReference type="InterPro" id="IPR011043">
    <property type="entry name" value="Gal_Oxase/kelch_b-propeller"/>
</dbReference>
<reference evidence="1 2" key="1">
    <citation type="submission" date="2018-08" db="EMBL/GenBank/DDBJ databases">
        <title>Genome and evolution of the arbuscular mycorrhizal fungus Diversispora epigaea (formerly Glomus versiforme) and its bacterial endosymbionts.</title>
        <authorList>
            <person name="Sun X."/>
            <person name="Fei Z."/>
            <person name="Harrison M."/>
        </authorList>
    </citation>
    <scope>NUCLEOTIDE SEQUENCE [LARGE SCALE GENOMIC DNA]</scope>
    <source>
        <strain evidence="1 2">IT104</strain>
    </source>
</reference>
<sequence>MVYRGIPFGVSKAASSFVGSDNATIFLIGRERSDSISSYIYSFNTKSFIWRSQPLHKSSEWLWDTKGVTDDKGRIYFYGGRSSNSRASSNKLQVLESNILESLKITWFESSSRYGHTVTLLSNGIIVIIGRYITQGISLSERARHTAALTNDGRIIVCGGIKKSF</sequence>
<dbReference type="OrthoDB" id="432528at2759"/>
<name>A0A397JLM0_9GLOM</name>